<evidence type="ECO:0000256" key="5">
    <source>
        <dbReference type="PIRSR" id="PIRSR617867-1"/>
    </source>
</evidence>
<evidence type="ECO:0000259" key="6">
    <source>
        <dbReference type="SMART" id="SM00226"/>
    </source>
</evidence>
<dbReference type="Pfam" id="PF01451">
    <property type="entry name" value="LMWPc"/>
    <property type="match status" value="1"/>
</dbReference>
<dbReference type="RefSeq" id="WP_118271890.1">
    <property type="nucleotide sequence ID" value="NZ_QSJI01000003.1"/>
</dbReference>
<dbReference type="SMART" id="SM00226">
    <property type="entry name" value="LMWPc"/>
    <property type="match status" value="1"/>
</dbReference>
<dbReference type="InterPro" id="IPR036196">
    <property type="entry name" value="Ptyr_pPase_sf"/>
</dbReference>
<name>A0A414FX04_9ACTN</name>
<feature type="active site" description="Proton donor" evidence="5">
    <location>
        <position position="123"/>
    </location>
</feature>
<dbReference type="InterPro" id="IPR023485">
    <property type="entry name" value="Ptyr_pPase"/>
</dbReference>
<feature type="active site" description="Nucleophile" evidence="5">
    <location>
        <position position="8"/>
    </location>
</feature>
<dbReference type="GO" id="GO:0004725">
    <property type="term" value="F:protein tyrosine phosphatase activity"/>
    <property type="evidence" value="ECO:0007669"/>
    <property type="project" value="UniProtKB-EC"/>
</dbReference>
<reference evidence="7 8" key="1">
    <citation type="submission" date="2018-08" db="EMBL/GenBank/DDBJ databases">
        <title>A genome reference for cultivated species of the human gut microbiota.</title>
        <authorList>
            <person name="Zou Y."/>
            <person name="Xue W."/>
            <person name="Luo G."/>
        </authorList>
    </citation>
    <scope>NUCLEOTIDE SEQUENCE [LARGE SCALE GENOMIC DNA]</scope>
    <source>
        <strain evidence="7 8">AM30-5LB</strain>
    </source>
</reference>
<protein>
    <recommendedName>
        <fullName evidence="2">protein-tyrosine-phosphatase</fullName>
        <ecNumber evidence="2">3.1.3.48</ecNumber>
    </recommendedName>
</protein>
<dbReference type="SUPFAM" id="SSF52788">
    <property type="entry name" value="Phosphotyrosine protein phosphatases I"/>
    <property type="match status" value="1"/>
</dbReference>
<dbReference type="Gene3D" id="3.40.50.2300">
    <property type="match status" value="1"/>
</dbReference>
<evidence type="ECO:0000313" key="7">
    <source>
        <dbReference type="EMBL" id="RHD56036.1"/>
    </source>
</evidence>
<evidence type="ECO:0000313" key="8">
    <source>
        <dbReference type="Proteomes" id="UP000286050"/>
    </source>
</evidence>
<gene>
    <name evidence="7" type="ORF">DW787_04965</name>
</gene>
<sequence>MHRILFICHGNICRSTMAQFVFEELARRAGLEGEFTIDSAATSREEIGNPPHHGTVSKLREVGIPVGAHRARQITRGEYGNWDLIAYMDRENERGLNRILDGDPNGTCHKLLEFAGSNRDVADPWYTGDFDATYRDIAGGCSALFEHVTGINAPLLPGIEAR</sequence>
<dbReference type="PANTHER" id="PTHR11717:SF7">
    <property type="entry name" value="LOW MOLECULAR WEIGHT PHOSPHOTYROSINE PROTEIN PHOSPHATASE"/>
    <property type="match status" value="1"/>
</dbReference>
<evidence type="ECO:0000256" key="1">
    <source>
        <dbReference type="ARBA" id="ARBA00011063"/>
    </source>
</evidence>
<keyword evidence="4" id="KW-0904">Protein phosphatase</keyword>
<evidence type="ECO:0000256" key="4">
    <source>
        <dbReference type="ARBA" id="ARBA00022912"/>
    </source>
</evidence>
<feature type="domain" description="Phosphotyrosine protein phosphatase I" evidence="6">
    <location>
        <begin position="2"/>
        <end position="147"/>
    </location>
</feature>
<keyword evidence="3" id="KW-0378">Hydrolase</keyword>
<accession>A0A414FX04</accession>
<proteinExistence type="inferred from homology"/>
<dbReference type="AlphaFoldDB" id="A0A414FX04"/>
<dbReference type="InterPro" id="IPR017867">
    <property type="entry name" value="Tyr_phospatase_low_mol_wt"/>
</dbReference>
<organism evidence="7 8">
    <name type="scientific">Collinsella intestinalis</name>
    <dbReference type="NCBI Taxonomy" id="147207"/>
    <lineage>
        <taxon>Bacteria</taxon>
        <taxon>Bacillati</taxon>
        <taxon>Actinomycetota</taxon>
        <taxon>Coriobacteriia</taxon>
        <taxon>Coriobacteriales</taxon>
        <taxon>Coriobacteriaceae</taxon>
        <taxon>Collinsella</taxon>
    </lineage>
</organism>
<comment type="caution">
    <text evidence="7">The sequence shown here is derived from an EMBL/GenBank/DDBJ whole genome shotgun (WGS) entry which is preliminary data.</text>
</comment>
<comment type="similarity">
    <text evidence="1">Belongs to the low molecular weight phosphotyrosine protein phosphatase family.</text>
</comment>
<feature type="active site" evidence="5">
    <location>
        <position position="14"/>
    </location>
</feature>
<evidence type="ECO:0000256" key="3">
    <source>
        <dbReference type="ARBA" id="ARBA00022801"/>
    </source>
</evidence>
<dbReference type="PRINTS" id="PR00719">
    <property type="entry name" value="LMWPTPASE"/>
</dbReference>
<dbReference type="InterPro" id="IPR050438">
    <property type="entry name" value="LMW_PTPase"/>
</dbReference>
<dbReference type="EC" id="3.1.3.48" evidence="2"/>
<dbReference type="PANTHER" id="PTHR11717">
    <property type="entry name" value="LOW MOLECULAR WEIGHT PROTEIN TYROSINE PHOSPHATASE"/>
    <property type="match status" value="1"/>
</dbReference>
<evidence type="ECO:0000256" key="2">
    <source>
        <dbReference type="ARBA" id="ARBA00013064"/>
    </source>
</evidence>
<dbReference type="CDD" id="cd16343">
    <property type="entry name" value="LMWPTP"/>
    <property type="match status" value="1"/>
</dbReference>
<dbReference type="EMBL" id="QSJI01000003">
    <property type="protein sequence ID" value="RHD56036.1"/>
    <property type="molecule type" value="Genomic_DNA"/>
</dbReference>
<dbReference type="Proteomes" id="UP000286050">
    <property type="component" value="Unassembled WGS sequence"/>
</dbReference>